<proteinExistence type="predicted"/>
<evidence type="ECO:0000313" key="2">
    <source>
        <dbReference type="Proteomes" id="UP000836387"/>
    </source>
</evidence>
<protein>
    <submittedName>
        <fullName evidence="1">Uncharacterized protein</fullName>
    </submittedName>
</protein>
<dbReference type="Proteomes" id="UP000836387">
    <property type="component" value="Unassembled WGS sequence"/>
</dbReference>
<gene>
    <name evidence="1" type="ORF">CRV2_00021536</name>
</gene>
<keyword evidence="2" id="KW-1185">Reference proteome</keyword>
<evidence type="ECO:0000313" key="1">
    <source>
        <dbReference type="EMBL" id="CAG9957403.1"/>
    </source>
</evidence>
<organism evidence="1 2">
    <name type="scientific">Clonostachys rosea f. rosea IK726</name>
    <dbReference type="NCBI Taxonomy" id="1349383"/>
    <lineage>
        <taxon>Eukaryota</taxon>
        <taxon>Fungi</taxon>
        <taxon>Dikarya</taxon>
        <taxon>Ascomycota</taxon>
        <taxon>Pezizomycotina</taxon>
        <taxon>Sordariomycetes</taxon>
        <taxon>Hypocreomycetidae</taxon>
        <taxon>Hypocreales</taxon>
        <taxon>Bionectriaceae</taxon>
        <taxon>Clonostachys</taxon>
    </lineage>
</organism>
<sequence>MPCPRSKRSPLCSTKNNLLESEVEKLETSIKDAKKAADEGQQHGTQNETLQRRLQLLEEEAEDADKTPPRGQREAPTDRRQGRPLRAQVQALEQERDQWEQKYEEMAKKHAALQKDLDDLQERLVPSKRVHTDFIDILLSLHACRRTDLRTQKRTGLCLSGKNTLPYLRVFIQHWLLKPISRHGYGLDCDCGISILVNILLFVIDYVQVWSIWEPSPSILFIIL</sequence>
<name>A0ACA9UVZ2_BIOOC</name>
<accession>A0ACA9UVZ2</accession>
<reference evidence="1" key="1">
    <citation type="submission" date="2020-04" db="EMBL/GenBank/DDBJ databases">
        <authorList>
            <person name="Broberg M."/>
        </authorList>
    </citation>
    <scope>NUCLEOTIDE SEQUENCE</scope>
</reference>
<reference evidence="1" key="2">
    <citation type="submission" date="2021-10" db="EMBL/GenBank/DDBJ databases">
        <authorList>
            <person name="Piombo E."/>
        </authorList>
    </citation>
    <scope>NUCLEOTIDE SEQUENCE</scope>
</reference>
<comment type="caution">
    <text evidence="1">The sequence shown here is derived from an EMBL/GenBank/DDBJ whole genome shotgun (WGS) entry which is preliminary data.</text>
</comment>
<dbReference type="EMBL" id="CADEHS020000728">
    <property type="protein sequence ID" value="CAG9957403.1"/>
    <property type="molecule type" value="Genomic_DNA"/>
</dbReference>